<reference evidence="2 3" key="1">
    <citation type="journal article" date="2015" name="Fungal Genet. Biol.">
        <title>Evolution of novel wood decay mechanisms in Agaricales revealed by the genome sequences of Fistulina hepatica and Cylindrobasidium torrendii.</title>
        <authorList>
            <person name="Floudas D."/>
            <person name="Held B.W."/>
            <person name="Riley R."/>
            <person name="Nagy L.G."/>
            <person name="Koehler G."/>
            <person name="Ransdell A.S."/>
            <person name="Younus H."/>
            <person name="Chow J."/>
            <person name="Chiniquy J."/>
            <person name="Lipzen A."/>
            <person name="Tritt A."/>
            <person name="Sun H."/>
            <person name="Haridas S."/>
            <person name="LaButti K."/>
            <person name="Ohm R.A."/>
            <person name="Kues U."/>
            <person name="Blanchette R.A."/>
            <person name="Grigoriev I.V."/>
            <person name="Minto R.E."/>
            <person name="Hibbett D.S."/>
        </authorList>
    </citation>
    <scope>NUCLEOTIDE SEQUENCE [LARGE SCALE GENOMIC DNA]</scope>
    <source>
        <strain evidence="2 3">FP15055 ss-10</strain>
    </source>
</reference>
<feature type="compositionally biased region" description="Acidic residues" evidence="1">
    <location>
        <begin position="74"/>
        <end position="88"/>
    </location>
</feature>
<feature type="region of interest" description="Disordered" evidence="1">
    <location>
        <begin position="1"/>
        <end position="29"/>
    </location>
</feature>
<organism evidence="2 3">
    <name type="scientific">Cylindrobasidium torrendii FP15055 ss-10</name>
    <dbReference type="NCBI Taxonomy" id="1314674"/>
    <lineage>
        <taxon>Eukaryota</taxon>
        <taxon>Fungi</taxon>
        <taxon>Dikarya</taxon>
        <taxon>Basidiomycota</taxon>
        <taxon>Agaricomycotina</taxon>
        <taxon>Agaricomycetes</taxon>
        <taxon>Agaricomycetidae</taxon>
        <taxon>Agaricales</taxon>
        <taxon>Marasmiineae</taxon>
        <taxon>Physalacriaceae</taxon>
        <taxon>Cylindrobasidium</taxon>
    </lineage>
</organism>
<dbReference type="OrthoDB" id="3070163at2759"/>
<evidence type="ECO:0000256" key="1">
    <source>
        <dbReference type="SAM" id="MobiDB-lite"/>
    </source>
</evidence>
<sequence>MDIEIAGDGADEPPQCPANPPDGSAKSLREWEIYTKRSVAYERLKLKKQATLKNSRAVQEFSRMQLRQRAAEKEEQESEEMMLIDEETQPTPRKKMKKGALAAAVKKCTVDIIELDEDEESTNPRIPQRLQATRKTPSEMTSEWKKRANAPRMPTAITISQTAAGSTEDFDDSGLGDDDVQDISPPTPSIPVPGASRDGGYSMVAVVRSTQMPVKLKAKPIAQKPKQHVPSSASSSKAKQEIKVEALDLDLDDQDTAQPSTIDVPLFARSHWVVKGLPTFQHYLLASHTPFSEEFGKNSSFVRIAQECIDTAYPGNTYLVRENDAIFTKAISRITDRRSKIGRSGVSYMESVLGPMSPSQRIAYVKWGGNILGPLFYSKPISEECRITDRTHPNFPEPSGFGETEAFKIVFHAAVGDVLEKSQGSWGQALVGAFVMTGASLLRALRMWESGRFIKPDRTNEFSATNTVVQDDISRIITAAKGLFARAWTRIHANAVVKSRIFFF</sequence>
<proteinExistence type="predicted"/>
<accession>A0A0D7ATW3</accession>
<dbReference type="STRING" id="1314674.A0A0D7ATW3"/>
<feature type="region of interest" description="Disordered" evidence="1">
    <location>
        <begin position="219"/>
        <end position="239"/>
    </location>
</feature>
<protein>
    <submittedName>
        <fullName evidence="2">Uncharacterized protein</fullName>
    </submittedName>
</protein>
<feature type="region of interest" description="Disordered" evidence="1">
    <location>
        <begin position="119"/>
        <end position="155"/>
    </location>
</feature>
<feature type="compositionally biased region" description="Acidic residues" evidence="1">
    <location>
        <begin position="1"/>
        <end position="11"/>
    </location>
</feature>
<name>A0A0D7ATW3_9AGAR</name>
<dbReference type="EMBL" id="KN880942">
    <property type="protein sequence ID" value="KIY61450.1"/>
    <property type="molecule type" value="Genomic_DNA"/>
</dbReference>
<evidence type="ECO:0000313" key="3">
    <source>
        <dbReference type="Proteomes" id="UP000054007"/>
    </source>
</evidence>
<feature type="region of interest" description="Disordered" evidence="1">
    <location>
        <begin position="69"/>
        <end position="97"/>
    </location>
</feature>
<feature type="compositionally biased region" description="Polar residues" evidence="1">
    <location>
        <begin position="130"/>
        <end position="141"/>
    </location>
</feature>
<gene>
    <name evidence="2" type="ORF">CYLTODRAFT_459858</name>
</gene>
<dbReference type="AlphaFoldDB" id="A0A0D7ATW3"/>
<keyword evidence="3" id="KW-1185">Reference proteome</keyword>
<evidence type="ECO:0000313" key="2">
    <source>
        <dbReference type="EMBL" id="KIY61450.1"/>
    </source>
</evidence>
<dbReference type="Proteomes" id="UP000054007">
    <property type="component" value="Unassembled WGS sequence"/>
</dbReference>